<evidence type="ECO:0000313" key="4">
    <source>
        <dbReference type="EMBL" id="SHE30478.1"/>
    </source>
</evidence>
<dbReference type="FunFam" id="3.90.79.10:FF:000024">
    <property type="entry name" value="ADP-ribose pyrophosphatase"/>
    <property type="match status" value="1"/>
</dbReference>
<dbReference type="RefSeq" id="WP_072972082.1">
    <property type="nucleotide sequence ID" value="NZ_FQTY01000001.1"/>
</dbReference>
<evidence type="ECO:0000259" key="3">
    <source>
        <dbReference type="PROSITE" id="PS51462"/>
    </source>
</evidence>
<dbReference type="Gene3D" id="3.90.79.10">
    <property type="entry name" value="Nucleoside Triphosphate Pyrophosphohydrolase"/>
    <property type="match status" value="1"/>
</dbReference>
<dbReference type="PROSITE" id="PS51462">
    <property type="entry name" value="NUDIX"/>
    <property type="match status" value="1"/>
</dbReference>
<dbReference type="InterPro" id="IPR020084">
    <property type="entry name" value="NUDIX_hydrolase_CS"/>
</dbReference>
<dbReference type="PANTHER" id="PTHR11839:SF18">
    <property type="entry name" value="NUDIX HYDROLASE DOMAIN-CONTAINING PROTEIN"/>
    <property type="match status" value="1"/>
</dbReference>
<dbReference type="GO" id="GO:0016787">
    <property type="term" value="F:hydrolase activity"/>
    <property type="evidence" value="ECO:0007669"/>
    <property type="project" value="UniProtKB-KW"/>
</dbReference>
<proteinExistence type="predicted"/>
<dbReference type="EMBL" id="FQTY01000001">
    <property type="protein sequence ID" value="SHE30478.1"/>
    <property type="molecule type" value="Genomic_DNA"/>
</dbReference>
<dbReference type="PANTHER" id="PTHR11839">
    <property type="entry name" value="UDP/ADP-SUGAR PYROPHOSPHATASE"/>
    <property type="match status" value="1"/>
</dbReference>
<evidence type="ECO:0000256" key="2">
    <source>
        <dbReference type="ARBA" id="ARBA00022801"/>
    </source>
</evidence>
<dbReference type="AlphaFoldDB" id="A0A1M4SE83"/>
<keyword evidence="5" id="KW-1185">Reference proteome</keyword>
<comment type="cofactor">
    <cofactor evidence="1">
        <name>Mg(2+)</name>
        <dbReference type="ChEBI" id="CHEBI:18420"/>
    </cofactor>
</comment>
<dbReference type="STRING" id="1123404.SAMN02745784_00275"/>
<organism evidence="4 5">
    <name type="scientific">Tissierella praeacuta DSM 18095</name>
    <dbReference type="NCBI Taxonomy" id="1123404"/>
    <lineage>
        <taxon>Bacteria</taxon>
        <taxon>Bacillati</taxon>
        <taxon>Bacillota</taxon>
        <taxon>Tissierellia</taxon>
        <taxon>Tissierellales</taxon>
        <taxon>Tissierellaceae</taxon>
        <taxon>Tissierella</taxon>
    </lineage>
</organism>
<accession>A0A1M4SE83</accession>
<dbReference type="GeneID" id="90994968"/>
<evidence type="ECO:0000256" key="1">
    <source>
        <dbReference type="ARBA" id="ARBA00001946"/>
    </source>
</evidence>
<feature type="domain" description="Nudix hydrolase" evidence="3">
    <location>
        <begin position="40"/>
        <end position="168"/>
    </location>
</feature>
<keyword evidence="2" id="KW-0378">Hydrolase</keyword>
<reference evidence="5" key="1">
    <citation type="submission" date="2016-11" db="EMBL/GenBank/DDBJ databases">
        <authorList>
            <person name="Varghese N."/>
            <person name="Submissions S."/>
        </authorList>
    </citation>
    <scope>NUCLEOTIDE SEQUENCE [LARGE SCALE GENOMIC DNA]</scope>
    <source>
        <strain evidence="5">DSM 18095</strain>
    </source>
</reference>
<dbReference type="InterPro" id="IPR015797">
    <property type="entry name" value="NUDIX_hydrolase-like_dom_sf"/>
</dbReference>
<dbReference type="Pfam" id="PF00293">
    <property type="entry name" value="NUDIX"/>
    <property type="match status" value="1"/>
</dbReference>
<sequence>MIFEEKTMKSDKLYEGKLLNLRVDTVEIPDKKYSKREIVEHPGGVAIIPITNDNSIILVKQYRKAIERFLLEIPAGKLEINEEPRETAIRELKEETGFEAKKLEYLLEFYTSPGFSNEKIYLFLATDLIEGESNPDVGEFIDIEEHSIDDLVKMVERGEIVDSKTIIGINFAKKYIDKKQ</sequence>
<evidence type="ECO:0000313" key="5">
    <source>
        <dbReference type="Proteomes" id="UP000184114"/>
    </source>
</evidence>
<dbReference type="Proteomes" id="UP000184114">
    <property type="component" value="Unassembled WGS sequence"/>
</dbReference>
<dbReference type="PROSITE" id="PS00893">
    <property type="entry name" value="NUDIX_BOX"/>
    <property type="match status" value="1"/>
</dbReference>
<dbReference type="SUPFAM" id="SSF55811">
    <property type="entry name" value="Nudix"/>
    <property type="match status" value="1"/>
</dbReference>
<protein>
    <submittedName>
        <fullName evidence="4">ADP-ribose pyrophosphatase</fullName>
    </submittedName>
</protein>
<dbReference type="GO" id="GO:0006753">
    <property type="term" value="P:nucleoside phosphate metabolic process"/>
    <property type="evidence" value="ECO:0007669"/>
    <property type="project" value="TreeGrafter"/>
</dbReference>
<dbReference type="GO" id="GO:0019693">
    <property type="term" value="P:ribose phosphate metabolic process"/>
    <property type="evidence" value="ECO:0007669"/>
    <property type="project" value="TreeGrafter"/>
</dbReference>
<dbReference type="InterPro" id="IPR000086">
    <property type="entry name" value="NUDIX_hydrolase_dom"/>
</dbReference>
<gene>
    <name evidence="4" type="ORF">SAMN02745784_00275</name>
</gene>
<dbReference type="GO" id="GO:0005829">
    <property type="term" value="C:cytosol"/>
    <property type="evidence" value="ECO:0007669"/>
    <property type="project" value="TreeGrafter"/>
</dbReference>
<name>A0A1M4SE83_9FIRM</name>
<dbReference type="CDD" id="cd03424">
    <property type="entry name" value="NUDIX_ADPRase_Nudt5_UGPPase_Nudt14"/>
    <property type="match status" value="1"/>
</dbReference>